<accession>A0A484FEL5</accession>
<keyword evidence="1" id="KW-0472">Membrane</keyword>
<name>A0A484FEL5_COLOR</name>
<feature type="transmembrane region" description="Helical" evidence="1">
    <location>
        <begin position="265"/>
        <end position="286"/>
    </location>
</feature>
<keyword evidence="1" id="KW-1133">Transmembrane helix</keyword>
<reference evidence="3" key="2">
    <citation type="journal article" date="2019" name="Mol. Plant Microbe Interact.">
        <title>Genome sequence resources for four phytopathogenic fungi from the Colletotrichum orbiculare species complex.</title>
        <authorList>
            <person name="Gan P."/>
            <person name="Tsushima A."/>
            <person name="Narusaka M."/>
            <person name="Narusaka Y."/>
            <person name="Takano Y."/>
            <person name="Kubo Y."/>
            <person name="Shirasu K."/>
        </authorList>
    </citation>
    <scope>GENOME REANNOTATION</scope>
    <source>
        <strain evidence="3">104-T / ATCC 96160 / CBS 514.97 / LARS 414 / MAFF 240422</strain>
    </source>
</reference>
<dbReference type="Proteomes" id="UP000014480">
    <property type="component" value="Unassembled WGS sequence"/>
</dbReference>
<protein>
    <recommendedName>
        <fullName evidence="4">Heterokaryon incompatibility domain-containing protein</fullName>
    </recommendedName>
</protein>
<gene>
    <name evidence="2" type="ORF">Cob_v010341</name>
</gene>
<feature type="transmembrane region" description="Helical" evidence="1">
    <location>
        <begin position="162"/>
        <end position="182"/>
    </location>
</feature>
<sequence>MSNSWDQFRQQWSQPSDILSILMILGGDIVARALAQLAGAGLAPVAFSFGWVAYSVSAVVSAIGDGRLMPATPDYPCKVINGNSGYSVDNSSWVLGRIMRDFHVWSDEATTQMVSDLLEAKWTELKQSDPDVGKPAQARTGLVVSIFRPSRNRRGGIPRRDLLYWSGLGTILVQLGIATIPIATRSDWTILVLTVGGTALAILTSLLPQWKEEKWACRTQSNDSYVVTGGNGSQHAIVVLANGHGLNLEDLAAGHRNMDMTTQKFTRVSVVVVSVLWMCLLISAAGIVENTWYMLAVGTVGILHNIAVAGAARRPENHGIHLDFVEVIGATKVMKTLLAVEQKYPRLGRNAAKLVQTAQSWAFFGMLQDFLDSAGVRSPLNDDGQTFLEDFLADEHGNCLQEPKALTEGWQDDDWLQYTEPGRTQAPKGYWKGVVENGEQPRRFITTKRLWWYLTSAIRRLRSKTASDREEAWKPLENRLYLSNRVAYLCNDFSLRPCANGHCHGDLRKLPDTEDKLLAVSLSIQALRQALIQARLLVDPRFGPREIVLNSSLLARRMTRQGWCPYQASWVGRSFTPVAAYYVALLGPCPMPLKDHVKCDDRQCDFLQIDAGEYEQEHQPGCDTACQVAEPDVDRVSAILEDGGIPLISIRRHRGDSVSRLEWNVDRWTAGSKFYAISHVWSDGMGNPQRNSLPLCQLAALASTAIEARSAEEQGSPREEVCEAGATVSIWIDTLCVPLAPGPRRLAIARMKKTYSVAARVLVFDATLQRTRLEGASLLERCYRVLSCNWQRRLWTLQEAVFAPKLTFIFADGLLRFEELQSLMKPTDAQGGTTHPADFATLEVKPALEYFCSGQYRAELTTSKDLQLLAATRLDRLIGAVRHCCHRTTSRMSDEAVCLATLLDADVEDVLDAPEPERFRRLLEHQRVLSAYIIFVHGPKIQQEPYRWAPATFMYPWNAMQRHFFTPMRSGKVGTVTRSGFFVDFPGIFVCAPSRGAMSGTDFFLRDIGTAGRRLLHMTTLPEDGSGSGGVQPVLTFQKDDSHTEAPVTGENGGPEEMATYAVLMLGHFGVPMAGFKEVVPTKLPGLVVSNFKMSTQQINGQERNVFQGRCEARVEVVEVDHNQHLLTRHGRPVQDEFGRIKDYDISHKCMRCFVVEEGSIKWCIR</sequence>
<evidence type="ECO:0008006" key="4">
    <source>
        <dbReference type="Google" id="ProtNLM"/>
    </source>
</evidence>
<dbReference type="OrthoDB" id="1937642at2759"/>
<feature type="transmembrane region" description="Helical" evidence="1">
    <location>
        <begin position="188"/>
        <end position="208"/>
    </location>
</feature>
<keyword evidence="3" id="KW-1185">Reference proteome</keyword>
<keyword evidence="1" id="KW-0812">Transmembrane</keyword>
<dbReference type="AlphaFoldDB" id="A0A484FEL5"/>
<comment type="caution">
    <text evidence="2">The sequence shown here is derived from an EMBL/GenBank/DDBJ whole genome shotgun (WGS) entry which is preliminary data.</text>
</comment>
<dbReference type="PANTHER" id="PTHR39596:SF2">
    <property type="entry name" value="HET DOMAIN PROTEIN (AFU_ORTHOLOGUE AFUA_1G17550)-RELATED"/>
    <property type="match status" value="1"/>
</dbReference>
<evidence type="ECO:0000256" key="1">
    <source>
        <dbReference type="SAM" id="Phobius"/>
    </source>
</evidence>
<reference evidence="3" key="1">
    <citation type="journal article" date="2013" name="New Phytol.">
        <title>Comparative genomic and transcriptomic analyses reveal the hemibiotrophic stage shift of Colletotrichum fungi.</title>
        <authorList>
            <person name="Gan P."/>
            <person name="Ikeda K."/>
            <person name="Irieda H."/>
            <person name="Narusaka M."/>
            <person name="O'Connell R.J."/>
            <person name="Narusaka Y."/>
            <person name="Takano Y."/>
            <person name="Kubo Y."/>
            <person name="Shirasu K."/>
        </authorList>
    </citation>
    <scope>NUCLEOTIDE SEQUENCE [LARGE SCALE GENOMIC DNA]</scope>
    <source>
        <strain evidence="3">104-T / ATCC 96160 / CBS 514.97 / LARS 414 / MAFF 240422</strain>
    </source>
</reference>
<evidence type="ECO:0000313" key="3">
    <source>
        <dbReference type="Proteomes" id="UP000014480"/>
    </source>
</evidence>
<proteinExistence type="predicted"/>
<evidence type="ECO:0000313" key="2">
    <source>
        <dbReference type="EMBL" id="TDZ16770.1"/>
    </source>
</evidence>
<dbReference type="PANTHER" id="PTHR39596">
    <property type="match status" value="1"/>
</dbReference>
<organism evidence="2 3">
    <name type="scientific">Colletotrichum orbiculare (strain 104-T / ATCC 96160 / CBS 514.97 / LARS 414 / MAFF 240422)</name>
    <name type="common">Cucumber anthracnose fungus</name>
    <name type="synonym">Colletotrichum lagenarium</name>
    <dbReference type="NCBI Taxonomy" id="1213857"/>
    <lineage>
        <taxon>Eukaryota</taxon>
        <taxon>Fungi</taxon>
        <taxon>Dikarya</taxon>
        <taxon>Ascomycota</taxon>
        <taxon>Pezizomycotina</taxon>
        <taxon>Sordariomycetes</taxon>
        <taxon>Hypocreomycetidae</taxon>
        <taxon>Glomerellales</taxon>
        <taxon>Glomerellaceae</taxon>
        <taxon>Colletotrichum</taxon>
        <taxon>Colletotrichum orbiculare species complex</taxon>
    </lineage>
</organism>
<dbReference type="STRING" id="1213857.A0A484FEL5"/>
<dbReference type="EMBL" id="AMCV02000033">
    <property type="protein sequence ID" value="TDZ16770.1"/>
    <property type="molecule type" value="Genomic_DNA"/>
</dbReference>